<sequence length="203" mass="22535">MSGGLEDEDTSWEERRDSDLEGIMGQLQITQCQVSRLRRVLANRLDRSNPATAAFSKGSSTYAFRSAGVAYRITIEADLVDDFGKKPILRSVGNKLRSPVFLIMVALFSAILSVIALTGLYWNSPALATLSDKELAMADRQYSVLLDSCTALSHDRPDPRASGAAYSICNKGIAQLQEFCRNHHTRVCEDERIELYTTAKRLL</sequence>
<accession>A0A075N290</accession>
<dbReference type="Proteomes" id="UP000028194">
    <property type="component" value="Chromosome"/>
</dbReference>
<name>A0A075N290_9ARCH</name>
<reference evidence="2 3" key="1">
    <citation type="journal article" date="2014" name="PLoS ONE">
        <title>Genome Sequence of Candidatus Nitrososphaera evergladensis from Group I.1b Enriched from Everglades Soil Reveals Novel Genomic Features of the Ammonia-Oxidizing Archaea.</title>
        <authorList>
            <person name="Zhalnina K.V."/>
            <person name="Dias R."/>
            <person name="Leonard M.T."/>
            <person name="Dorr de Quadros P."/>
            <person name="Camargo F.A."/>
            <person name="Drew J.C."/>
            <person name="Farmerie W.G."/>
            <person name="Daroub S.H."/>
            <person name="Triplett E.W."/>
        </authorList>
    </citation>
    <scope>NUCLEOTIDE SEQUENCE [LARGE SCALE GENOMIC DNA]</scope>
    <source>
        <strain evidence="2 3">SR1</strain>
    </source>
</reference>
<gene>
    <name evidence="2" type="ORF">NTE_03531</name>
</gene>
<dbReference type="AlphaFoldDB" id="A0A075N290"/>
<evidence type="ECO:0000313" key="3">
    <source>
        <dbReference type="Proteomes" id="UP000028194"/>
    </source>
</evidence>
<dbReference type="GeneID" id="41599149"/>
<dbReference type="EMBL" id="CP007174">
    <property type="protein sequence ID" value="AIF85559.1"/>
    <property type="molecule type" value="Genomic_DNA"/>
</dbReference>
<proteinExistence type="predicted"/>
<dbReference type="RefSeq" id="WP_148701933.1">
    <property type="nucleotide sequence ID" value="NZ_CP007174.1"/>
</dbReference>
<protein>
    <submittedName>
        <fullName evidence="2">Uncharacterized protein</fullName>
    </submittedName>
</protein>
<evidence type="ECO:0000256" key="1">
    <source>
        <dbReference type="SAM" id="Phobius"/>
    </source>
</evidence>
<evidence type="ECO:0000313" key="2">
    <source>
        <dbReference type="EMBL" id="AIF85559.1"/>
    </source>
</evidence>
<keyword evidence="1" id="KW-0472">Membrane</keyword>
<feature type="transmembrane region" description="Helical" evidence="1">
    <location>
        <begin position="100"/>
        <end position="122"/>
    </location>
</feature>
<dbReference type="HOGENOM" id="CLU_1346364_0_0_2"/>
<keyword evidence="1" id="KW-0812">Transmembrane</keyword>
<dbReference type="KEGG" id="nev:NTE_03531"/>
<keyword evidence="3" id="KW-1185">Reference proteome</keyword>
<dbReference type="STRING" id="1459636.NTE_03531"/>
<organism evidence="2 3">
    <name type="scientific">Candidatus Nitrososphaera evergladensis SR1</name>
    <dbReference type="NCBI Taxonomy" id="1459636"/>
    <lineage>
        <taxon>Archaea</taxon>
        <taxon>Nitrososphaerota</taxon>
        <taxon>Nitrososphaeria</taxon>
        <taxon>Nitrososphaerales</taxon>
        <taxon>Nitrososphaeraceae</taxon>
        <taxon>Nitrososphaera</taxon>
    </lineage>
</organism>
<keyword evidence="1" id="KW-1133">Transmembrane helix</keyword>